<keyword evidence="4" id="KW-0274">FAD</keyword>
<dbReference type="EMBL" id="JASJQH010007890">
    <property type="protein sequence ID" value="KAK9700578.1"/>
    <property type="molecule type" value="Genomic_DNA"/>
</dbReference>
<organism evidence="8 9">
    <name type="scientific">Basidiobolus ranarum</name>
    <dbReference type="NCBI Taxonomy" id="34480"/>
    <lineage>
        <taxon>Eukaryota</taxon>
        <taxon>Fungi</taxon>
        <taxon>Fungi incertae sedis</taxon>
        <taxon>Zoopagomycota</taxon>
        <taxon>Entomophthoromycotina</taxon>
        <taxon>Basidiobolomycetes</taxon>
        <taxon>Basidiobolales</taxon>
        <taxon>Basidiobolaceae</taxon>
        <taxon>Basidiobolus</taxon>
    </lineage>
</organism>
<evidence type="ECO:0000259" key="6">
    <source>
        <dbReference type="Pfam" id="PF01756"/>
    </source>
</evidence>
<proteinExistence type="inferred from homology"/>
<dbReference type="InterPro" id="IPR036250">
    <property type="entry name" value="AcylCo_DH-like_C"/>
</dbReference>
<accession>A0ABR2VSR6</accession>
<comment type="cofactor">
    <cofactor evidence="1">
        <name>FAD</name>
        <dbReference type="ChEBI" id="CHEBI:57692"/>
    </cofactor>
</comment>
<dbReference type="Pfam" id="PF01756">
    <property type="entry name" value="ACOX"/>
    <property type="match status" value="1"/>
</dbReference>
<keyword evidence="3" id="KW-0285">Flavoprotein</keyword>
<keyword evidence="5" id="KW-0560">Oxidoreductase</keyword>
<evidence type="ECO:0000256" key="4">
    <source>
        <dbReference type="ARBA" id="ARBA00022827"/>
    </source>
</evidence>
<sequence length="267" mass="30105">MTPTTPHAEGVRLCCVIKPRITWHTERLGSICRERCGGQGYLKSSRFSSTIGFAHAGITAEGDNSVLMQKVAKELLDAVRSNTANLSTIANRSKPNTWRLDSLDDLADFARLRSDLLIKELSQKMATKVGQGKTIFEVWMLQESDLIQATSRAYGERICVDQFMQVINKAKGSLKNILTDIAFVFFLDLIESNLGWFMINQVLQPSQGERIVQLNIEKIANLAPQALNIVEAFDIPQELLFAPIALDWERFNEYDNRGEVLNFRPKL</sequence>
<dbReference type="InterPro" id="IPR012258">
    <property type="entry name" value="Acyl-CoA_oxidase"/>
</dbReference>
<evidence type="ECO:0000313" key="8">
    <source>
        <dbReference type="EMBL" id="KAK9700578.1"/>
    </source>
</evidence>
<evidence type="ECO:0000256" key="5">
    <source>
        <dbReference type="ARBA" id="ARBA00023002"/>
    </source>
</evidence>
<keyword evidence="9" id="KW-1185">Reference proteome</keyword>
<dbReference type="InterPro" id="IPR055060">
    <property type="entry name" value="ACOX_C_alpha1"/>
</dbReference>
<feature type="domain" description="Acyl-CoA oxidase C-alpha1" evidence="7">
    <location>
        <begin position="12"/>
        <end position="76"/>
    </location>
</feature>
<dbReference type="PANTHER" id="PTHR10909">
    <property type="entry name" value="ELECTRON TRANSPORT OXIDOREDUCTASE"/>
    <property type="match status" value="1"/>
</dbReference>
<evidence type="ECO:0000259" key="7">
    <source>
        <dbReference type="Pfam" id="PF22924"/>
    </source>
</evidence>
<protein>
    <recommendedName>
        <fullName evidence="10">Acyl-CoA oxidase</fullName>
    </recommendedName>
</protein>
<dbReference type="PANTHER" id="PTHR10909:SF382">
    <property type="entry name" value="ACYL-COENZYME A OXIDASE"/>
    <property type="match status" value="1"/>
</dbReference>
<dbReference type="Proteomes" id="UP001479436">
    <property type="component" value="Unassembled WGS sequence"/>
</dbReference>
<evidence type="ECO:0000256" key="1">
    <source>
        <dbReference type="ARBA" id="ARBA00001974"/>
    </source>
</evidence>
<dbReference type="InterPro" id="IPR002655">
    <property type="entry name" value="Acyl-CoA_oxidase_C"/>
</dbReference>
<gene>
    <name evidence="8" type="ORF">K7432_012129</name>
</gene>
<dbReference type="Gene3D" id="1.20.140.10">
    <property type="entry name" value="Butyryl-CoA Dehydrogenase, subunit A, domain 3"/>
    <property type="match status" value="2"/>
</dbReference>
<comment type="caution">
    <text evidence="8">The sequence shown here is derived from an EMBL/GenBank/DDBJ whole genome shotgun (WGS) entry which is preliminary data.</text>
</comment>
<name>A0ABR2VSR6_9FUNG</name>
<evidence type="ECO:0000256" key="3">
    <source>
        <dbReference type="ARBA" id="ARBA00022630"/>
    </source>
</evidence>
<evidence type="ECO:0000256" key="2">
    <source>
        <dbReference type="ARBA" id="ARBA00006288"/>
    </source>
</evidence>
<comment type="similarity">
    <text evidence="2">Belongs to the acyl-CoA oxidase family.</text>
</comment>
<dbReference type="Pfam" id="PF22924">
    <property type="entry name" value="ACOX_C_alpha1"/>
    <property type="match status" value="1"/>
</dbReference>
<evidence type="ECO:0000313" key="9">
    <source>
        <dbReference type="Proteomes" id="UP001479436"/>
    </source>
</evidence>
<dbReference type="SUPFAM" id="SSF47203">
    <property type="entry name" value="Acyl-CoA dehydrogenase C-terminal domain-like"/>
    <property type="match status" value="2"/>
</dbReference>
<reference evidence="8 9" key="1">
    <citation type="submission" date="2023-04" db="EMBL/GenBank/DDBJ databases">
        <title>Genome of Basidiobolus ranarum AG-B5.</title>
        <authorList>
            <person name="Stajich J.E."/>
            <person name="Carter-House D."/>
            <person name="Gryganskyi A."/>
        </authorList>
    </citation>
    <scope>NUCLEOTIDE SEQUENCE [LARGE SCALE GENOMIC DNA]</scope>
    <source>
        <strain evidence="8 9">AG-B5</strain>
    </source>
</reference>
<evidence type="ECO:0008006" key="10">
    <source>
        <dbReference type="Google" id="ProtNLM"/>
    </source>
</evidence>
<feature type="domain" description="Acyl-CoA oxidase C-terminal" evidence="6">
    <location>
        <begin position="105"/>
        <end position="244"/>
    </location>
</feature>